<feature type="non-terminal residue" evidence="2">
    <location>
        <position position="159"/>
    </location>
</feature>
<dbReference type="SUPFAM" id="SSF55729">
    <property type="entry name" value="Acyl-CoA N-acyltransferases (Nat)"/>
    <property type="match status" value="1"/>
</dbReference>
<organism evidence="2">
    <name type="scientific">marine sediment metagenome</name>
    <dbReference type="NCBI Taxonomy" id="412755"/>
    <lineage>
        <taxon>unclassified sequences</taxon>
        <taxon>metagenomes</taxon>
        <taxon>ecological metagenomes</taxon>
    </lineage>
</organism>
<gene>
    <name evidence="2" type="ORF">LCGC14_2854240</name>
</gene>
<protein>
    <recommendedName>
        <fullName evidence="3">BioF2-like acetyltransferase domain-containing protein</fullName>
    </recommendedName>
</protein>
<proteinExistence type="predicted"/>
<dbReference type="AlphaFoldDB" id="A0A0F8YUD8"/>
<evidence type="ECO:0000256" key="1">
    <source>
        <dbReference type="SAM" id="Coils"/>
    </source>
</evidence>
<dbReference type="EMBL" id="LAZR01054986">
    <property type="protein sequence ID" value="KKK77375.1"/>
    <property type="molecule type" value="Genomic_DNA"/>
</dbReference>
<comment type="caution">
    <text evidence="2">The sequence shown here is derived from an EMBL/GenBank/DDBJ whole genome shotgun (WGS) entry which is preliminary data.</text>
</comment>
<reference evidence="2" key="1">
    <citation type="journal article" date="2015" name="Nature">
        <title>Complex archaea that bridge the gap between prokaryotes and eukaryotes.</title>
        <authorList>
            <person name="Spang A."/>
            <person name="Saw J.H."/>
            <person name="Jorgensen S.L."/>
            <person name="Zaremba-Niedzwiedzka K."/>
            <person name="Martijn J."/>
            <person name="Lind A.E."/>
            <person name="van Eijk R."/>
            <person name="Schleper C."/>
            <person name="Guy L."/>
            <person name="Ettema T.J."/>
        </authorList>
    </citation>
    <scope>NUCLEOTIDE SEQUENCE</scope>
</reference>
<accession>A0A0F8YUD8</accession>
<evidence type="ECO:0000313" key="2">
    <source>
        <dbReference type="EMBL" id="KKK77375.1"/>
    </source>
</evidence>
<keyword evidence="1" id="KW-0175">Coiled coil</keyword>
<dbReference type="InterPro" id="IPR016181">
    <property type="entry name" value="Acyl_CoA_acyltransferase"/>
</dbReference>
<feature type="coiled-coil region" evidence="1">
    <location>
        <begin position="94"/>
        <end position="121"/>
    </location>
</feature>
<evidence type="ECO:0008006" key="3">
    <source>
        <dbReference type="Google" id="ProtNLM"/>
    </source>
</evidence>
<sequence length="159" mass="17808">MVEPTTQVRPYTDSDAPVWDKYVLASPSATLFHLTAWNRAVAESYGHQPVHRVAWSGARPVGVLPLFLVKSALVGKILVSVPYATYGGILADTNEAAEELLASAKHLCRELRTEYLELRHRDRNSLDLPEIGRYDTFRKQLPDRAEDILPAFPRKARAA</sequence>
<name>A0A0F8YUD8_9ZZZZ</name>